<dbReference type="SUPFAM" id="SSF57850">
    <property type="entry name" value="RING/U-box"/>
    <property type="match status" value="1"/>
</dbReference>
<dbReference type="Proteomes" id="UP001150925">
    <property type="component" value="Unassembled WGS sequence"/>
</dbReference>
<accession>A0A9W8ASP9</accession>
<evidence type="ECO:0000256" key="1">
    <source>
        <dbReference type="ARBA" id="ARBA00004141"/>
    </source>
</evidence>
<keyword evidence="5" id="KW-0862">Zinc</keyword>
<dbReference type="InterPro" id="IPR011016">
    <property type="entry name" value="Znf_RING-CH"/>
</dbReference>
<evidence type="ECO:0000256" key="5">
    <source>
        <dbReference type="ARBA" id="ARBA00022833"/>
    </source>
</evidence>
<sequence>MSNPSSPPTHTTQEPRRCWICLGEEEADSPETWVHPCPCSLMAHQGCLLKWVTESQRRNPDQPSQCPQCRTTYRLVQPRSKFIRLFQWGESIVHAVATATLVGGLTSCTLICMTTYGAFAVLTVCGAREGERLLGSPSPWSWRIWLGLPLIPVLLVGSRLSILDSALPLLPLFFGRRDDLVLTVPPNPSTTLMLLPWVRVAYNELYYYFFGNLEVTWYQFMSPGSAGIESVTTVTTVDNGQTVQRQIVETIPFVNGNVNRQVEVEEDVTNDAPDNLEAEDGTVTRHINIFLSRGEMLHTIVGALLFPTISAYCGKALGRLPFVRNWGLTPFHRSVLGGCFFVLAKDILVLCYKYTSIQVQKRRTILDYSE</sequence>
<organism evidence="11 12">
    <name type="scientific">Dispira parvispora</name>
    <dbReference type="NCBI Taxonomy" id="1520584"/>
    <lineage>
        <taxon>Eukaryota</taxon>
        <taxon>Fungi</taxon>
        <taxon>Fungi incertae sedis</taxon>
        <taxon>Zoopagomycota</taxon>
        <taxon>Kickxellomycotina</taxon>
        <taxon>Dimargaritomycetes</taxon>
        <taxon>Dimargaritales</taxon>
        <taxon>Dimargaritaceae</taxon>
        <taxon>Dispira</taxon>
    </lineage>
</organism>
<evidence type="ECO:0000256" key="4">
    <source>
        <dbReference type="ARBA" id="ARBA00022771"/>
    </source>
</evidence>
<dbReference type="Gene3D" id="3.30.40.10">
    <property type="entry name" value="Zinc/RING finger domain, C3HC4 (zinc finger)"/>
    <property type="match status" value="1"/>
</dbReference>
<evidence type="ECO:0000313" key="11">
    <source>
        <dbReference type="EMBL" id="KAJ1961043.1"/>
    </source>
</evidence>
<dbReference type="PANTHER" id="PTHR46283">
    <property type="entry name" value="E3 UBIQUITIN-PROTEIN LIGASE MARCH5"/>
    <property type="match status" value="1"/>
</dbReference>
<reference evidence="11" key="1">
    <citation type="submission" date="2022-07" db="EMBL/GenBank/DDBJ databases">
        <title>Phylogenomic reconstructions and comparative analyses of Kickxellomycotina fungi.</title>
        <authorList>
            <person name="Reynolds N.K."/>
            <person name="Stajich J.E."/>
            <person name="Barry K."/>
            <person name="Grigoriev I.V."/>
            <person name="Crous P."/>
            <person name="Smith M.E."/>
        </authorList>
    </citation>
    <scope>NUCLEOTIDE SEQUENCE</scope>
    <source>
        <strain evidence="11">RSA 1196</strain>
    </source>
</reference>
<gene>
    <name evidence="11" type="ORF">IWQ62_004007</name>
</gene>
<keyword evidence="12" id="KW-1185">Reference proteome</keyword>
<evidence type="ECO:0008006" key="13">
    <source>
        <dbReference type="Google" id="ProtNLM"/>
    </source>
</evidence>
<feature type="domain" description="RING-type" evidence="9">
    <location>
        <begin position="18"/>
        <end position="70"/>
    </location>
</feature>
<keyword evidence="3" id="KW-0479">Metal-binding</keyword>
<keyword evidence="6" id="KW-1133">Transmembrane helix</keyword>
<proteinExistence type="predicted"/>
<evidence type="ECO:0000313" key="12">
    <source>
        <dbReference type="Proteomes" id="UP001150925"/>
    </source>
</evidence>
<evidence type="ECO:0000256" key="6">
    <source>
        <dbReference type="ARBA" id="ARBA00022989"/>
    </source>
</evidence>
<dbReference type="EMBL" id="JANBPY010001216">
    <property type="protein sequence ID" value="KAJ1961043.1"/>
    <property type="molecule type" value="Genomic_DNA"/>
</dbReference>
<evidence type="ECO:0000256" key="3">
    <source>
        <dbReference type="ARBA" id="ARBA00022723"/>
    </source>
</evidence>
<evidence type="ECO:0000259" key="10">
    <source>
        <dbReference type="PROSITE" id="PS51292"/>
    </source>
</evidence>
<dbReference type="InterPro" id="IPR013083">
    <property type="entry name" value="Znf_RING/FYVE/PHD"/>
</dbReference>
<dbReference type="PROSITE" id="PS51292">
    <property type="entry name" value="ZF_RING_CH"/>
    <property type="match status" value="1"/>
</dbReference>
<dbReference type="InterPro" id="IPR001841">
    <property type="entry name" value="Znf_RING"/>
</dbReference>
<keyword evidence="7" id="KW-0472">Membrane</keyword>
<evidence type="ECO:0000256" key="7">
    <source>
        <dbReference type="ARBA" id="ARBA00023136"/>
    </source>
</evidence>
<keyword evidence="4 8" id="KW-0863">Zinc-finger</keyword>
<dbReference type="Pfam" id="PF12906">
    <property type="entry name" value="RINGv"/>
    <property type="match status" value="1"/>
</dbReference>
<evidence type="ECO:0000256" key="8">
    <source>
        <dbReference type="PROSITE-ProRule" id="PRU00175"/>
    </source>
</evidence>
<feature type="domain" description="RING-CH-type" evidence="10">
    <location>
        <begin position="10"/>
        <end position="76"/>
    </location>
</feature>
<dbReference type="AlphaFoldDB" id="A0A9W8ASP9"/>
<dbReference type="GO" id="GO:0016020">
    <property type="term" value="C:membrane"/>
    <property type="evidence" value="ECO:0007669"/>
    <property type="project" value="UniProtKB-SubCell"/>
</dbReference>
<dbReference type="GO" id="GO:0008270">
    <property type="term" value="F:zinc ion binding"/>
    <property type="evidence" value="ECO:0007669"/>
    <property type="project" value="UniProtKB-KW"/>
</dbReference>
<protein>
    <recommendedName>
        <fullName evidence="13">RING-CH-type domain-containing protein</fullName>
    </recommendedName>
</protein>
<dbReference type="PROSITE" id="PS50089">
    <property type="entry name" value="ZF_RING_2"/>
    <property type="match status" value="1"/>
</dbReference>
<evidence type="ECO:0000256" key="2">
    <source>
        <dbReference type="ARBA" id="ARBA00022692"/>
    </source>
</evidence>
<keyword evidence="2" id="KW-0812">Transmembrane</keyword>
<evidence type="ECO:0000259" key="9">
    <source>
        <dbReference type="PROSITE" id="PS50089"/>
    </source>
</evidence>
<name>A0A9W8ASP9_9FUNG</name>
<comment type="subcellular location">
    <subcellularLocation>
        <location evidence="1">Membrane</location>
        <topology evidence="1">Multi-pass membrane protein</topology>
    </subcellularLocation>
</comment>
<comment type="caution">
    <text evidence="11">The sequence shown here is derived from an EMBL/GenBank/DDBJ whole genome shotgun (WGS) entry which is preliminary data.</text>
</comment>
<dbReference type="OrthoDB" id="5817083at2759"/>
<dbReference type="SMART" id="SM00744">
    <property type="entry name" value="RINGv"/>
    <property type="match status" value="1"/>
</dbReference>